<dbReference type="OrthoDB" id="6723514at2759"/>
<dbReference type="VEuPathDB" id="VectorBase:MDOA005702"/>
<keyword evidence="6 9" id="KW-0472">Membrane</keyword>
<evidence type="ECO:0000256" key="4">
    <source>
        <dbReference type="ARBA" id="ARBA00022729"/>
    </source>
</evidence>
<sequence>MPQIHFIFVSIILSSLFLAASAIECYQCESVYEEGCGYIFDSEEHFKVNCDYKAPPRYIQKLVENANATACMKRVYKEHSVTKYLRSCYYGDVNDTNIGCRMDPSMADVHDVRCYVCDDEDYCNAAPTFSTHTNWWSIFGSLLMFILTAKILNIQCSMAFV</sequence>
<evidence type="ECO:0000256" key="7">
    <source>
        <dbReference type="ARBA" id="ARBA00023180"/>
    </source>
</evidence>
<keyword evidence="12" id="KW-1185">Reference proteome</keyword>
<evidence type="ECO:0000256" key="2">
    <source>
        <dbReference type="ARBA" id="ARBA00022622"/>
    </source>
</evidence>
<feature type="transmembrane region" description="Helical" evidence="9">
    <location>
        <begin position="135"/>
        <end position="152"/>
    </location>
</feature>
<keyword evidence="5 9" id="KW-1133">Transmembrane helix</keyword>
<accession>A0A1I8MJY4</accession>
<dbReference type="PANTHER" id="PTHR33562:SF18">
    <property type="entry name" value="BOUDIN-RELATED"/>
    <property type="match status" value="1"/>
</dbReference>
<keyword evidence="8" id="KW-0449">Lipoprotein</keyword>
<keyword evidence="7" id="KW-0325">Glycoprotein</keyword>
<gene>
    <name evidence="11" type="primary">101887850</name>
    <name evidence="13" type="synonym">LOC101887850</name>
</gene>
<organism evidence="11">
    <name type="scientific">Musca domestica</name>
    <name type="common">House fly</name>
    <dbReference type="NCBI Taxonomy" id="7370"/>
    <lineage>
        <taxon>Eukaryota</taxon>
        <taxon>Metazoa</taxon>
        <taxon>Ecdysozoa</taxon>
        <taxon>Arthropoda</taxon>
        <taxon>Hexapoda</taxon>
        <taxon>Insecta</taxon>
        <taxon>Pterygota</taxon>
        <taxon>Neoptera</taxon>
        <taxon>Endopterygota</taxon>
        <taxon>Diptera</taxon>
        <taxon>Brachycera</taxon>
        <taxon>Muscomorpha</taxon>
        <taxon>Muscoidea</taxon>
        <taxon>Muscidae</taxon>
        <taxon>Musca</taxon>
    </lineage>
</organism>
<evidence type="ECO:0000256" key="3">
    <source>
        <dbReference type="ARBA" id="ARBA00022692"/>
    </source>
</evidence>
<dbReference type="AlphaFoldDB" id="A0A1I8MJY4"/>
<feature type="chain" id="PRO_5044560510" evidence="10">
    <location>
        <begin position="23"/>
        <end position="161"/>
    </location>
</feature>
<dbReference type="EnsemblMetazoa" id="MDOA005702-RA">
    <property type="protein sequence ID" value="MDOA005702-PA"/>
    <property type="gene ID" value="MDOA005702"/>
</dbReference>
<dbReference type="RefSeq" id="XP_005185539.1">
    <property type="nucleotide sequence ID" value="XM_005185482.3"/>
</dbReference>
<evidence type="ECO:0000256" key="10">
    <source>
        <dbReference type="SAM" id="SignalP"/>
    </source>
</evidence>
<evidence type="ECO:0000256" key="8">
    <source>
        <dbReference type="ARBA" id="ARBA00023288"/>
    </source>
</evidence>
<evidence type="ECO:0000313" key="12">
    <source>
        <dbReference type="Proteomes" id="UP001652621"/>
    </source>
</evidence>
<dbReference type="PANTHER" id="PTHR33562">
    <property type="entry name" value="ATILLA, ISOFORM B-RELATED-RELATED"/>
    <property type="match status" value="1"/>
</dbReference>
<comment type="subcellular location">
    <subcellularLocation>
        <location evidence="1">Membrane</location>
        <topology evidence="1">Lipid-anchor</topology>
        <topology evidence="1">GPI-anchor</topology>
    </subcellularLocation>
</comment>
<dbReference type="KEGG" id="mde:101887850"/>
<dbReference type="InterPro" id="IPR050975">
    <property type="entry name" value="Sleep_regulator"/>
</dbReference>
<evidence type="ECO:0000256" key="6">
    <source>
        <dbReference type="ARBA" id="ARBA00023136"/>
    </source>
</evidence>
<reference evidence="13" key="2">
    <citation type="submission" date="2025-04" db="UniProtKB">
        <authorList>
            <consortium name="RefSeq"/>
        </authorList>
    </citation>
    <scope>IDENTIFICATION</scope>
    <source>
        <strain evidence="13">Aabys</strain>
    </source>
</reference>
<dbReference type="Pfam" id="PF17064">
    <property type="entry name" value="QVR"/>
    <property type="match status" value="1"/>
</dbReference>
<dbReference type="eggNOG" id="ENOG502TCUA">
    <property type="taxonomic scope" value="Eukaryota"/>
</dbReference>
<dbReference type="GeneID" id="101887850"/>
<protein>
    <submittedName>
        <fullName evidence="13">Uncharacterized protein LOC101887850</fullName>
    </submittedName>
</protein>
<dbReference type="VEuPathDB" id="VectorBase:MDOMA2_002062"/>
<dbReference type="STRING" id="7370.A0A1I8MJY4"/>
<dbReference type="GO" id="GO:0098552">
    <property type="term" value="C:side of membrane"/>
    <property type="evidence" value="ECO:0007669"/>
    <property type="project" value="UniProtKB-KW"/>
</dbReference>
<dbReference type="InterPro" id="IPR031424">
    <property type="entry name" value="QVR-like"/>
</dbReference>
<proteinExistence type="predicted"/>
<evidence type="ECO:0000256" key="1">
    <source>
        <dbReference type="ARBA" id="ARBA00004589"/>
    </source>
</evidence>
<reference evidence="11" key="1">
    <citation type="submission" date="2020-05" db="UniProtKB">
        <authorList>
            <consortium name="EnsemblMetazoa"/>
        </authorList>
    </citation>
    <scope>IDENTIFICATION</scope>
    <source>
        <strain evidence="11">Aabys</strain>
    </source>
</reference>
<evidence type="ECO:0000256" key="5">
    <source>
        <dbReference type="ARBA" id="ARBA00022989"/>
    </source>
</evidence>
<dbReference type="GO" id="GO:0030431">
    <property type="term" value="P:sleep"/>
    <property type="evidence" value="ECO:0007669"/>
    <property type="project" value="InterPro"/>
</dbReference>
<feature type="signal peptide" evidence="10">
    <location>
        <begin position="1"/>
        <end position="22"/>
    </location>
</feature>
<dbReference type="GO" id="GO:0032222">
    <property type="term" value="P:regulation of synaptic transmission, cholinergic"/>
    <property type="evidence" value="ECO:0007669"/>
    <property type="project" value="InterPro"/>
</dbReference>
<evidence type="ECO:0000256" key="9">
    <source>
        <dbReference type="SAM" id="Phobius"/>
    </source>
</evidence>
<evidence type="ECO:0000313" key="11">
    <source>
        <dbReference type="EnsemblMetazoa" id="MDOA005702-PA"/>
    </source>
</evidence>
<name>A0A1I8MJY4_MUSDO</name>
<dbReference type="Proteomes" id="UP001652621">
    <property type="component" value="Unplaced"/>
</dbReference>
<keyword evidence="2" id="KW-0336">GPI-anchor</keyword>
<keyword evidence="4 10" id="KW-0732">Signal</keyword>
<keyword evidence="3 9" id="KW-0812">Transmembrane</keyword>
<evidence type="ECO:0000313" key="13">
    <source>
        <dbReference type="RefSeq" id="XP_005185539.1"/>
    </source>
</evidence>